<gene>
    <name evidence="8" type="ORF">SMD11_5953</name>
</gene>
<evidence type="ECO:0000256" key="1">
    <source>
        <dbReference type="ARBA" id="ARBA00001962"/>
    </source>
</evidence>
<name>A0A1Z2LB43_9ACTN</name>
<dbReference type="Proteomes" id="UP000195755">
    <property type="component" value="Chromosome"/>
</dbReference>
<evidence type="ECO:0000313" key="8">
    <source>
        <dbReference type="EMBL" id="ARZ71529.1"/>
    </source>
</evidence>
<evidence type="ECO:0000313" key="9">
    <source>
        <dbReference type="Proteomes" id="UP000195755"/>
    </source>
</evidence>
<dbReference type="Pfam" id="PF00355">
    <property type="entry name" value="Rieske"/>
    <property type="match status" value="1"/>
</dbReference>
<feature type="domain" description="Rieske" evidence="7">
    <location>
        <begin position="54"/>
        <end position="169"/>
    </location>
</feature>
<dbReference type="KEGG" id="salj:SMD11_5953"/>
<dbReference type="Gene3D" id="3.90.380.10">
    <property type="entry name" value="Naphthalene 1,2-dioxygenase Alpha Subunit, Chain A, domain 1"/>
    <property type="match status" value="2"/>
</dbReference>
<evidence type="ECO:0000256" key="3">
    <source>
        <dbReference type="ARBA" id="ARBA00022723"/>
    </source>
</evidence>
<dbReference type="PANTHER" id="PTHR43756:SF5">
    <property type="entry name" value="CHOLINE MONOOXYGENASE, CHLOROPLASTIC"/>
    <property type="match status" value="1"/>
</dbReference>
<dbReference type="GO" id="GO:0005506">
    <property type="term" value="F:iron ion binding"/>
    <property type="evidence" value="ECO:0007669"/>
    <property type="project" value="InterPro"/>
</dbReference>
<dbReference type="CDD" id="cd03469">
    <property type="entry name" value="Rieske_RO_Alpha_N"/>
    <property type="match status" value="1"/>
</dbReference>
<evidence type="ECO:0000259" key="7">
    <source>
        <dbReference type="PROSITE" id="PS51296"/>
    </source>
</evidence>
<dbReference type="RefSeq" id="WP_087929314.1">
    <property type="nucleotide sequence ID" value="NZ_CP021744.1"/>
</dbReference>
<dbReference type="SUPFAM" id="SSF50022">
    <property type="entry name" value="ISP domain"/>
    <property type="match status" value="1"/>
</dbReference>
<keyword evidence="3" id="KW-0479">Metal-binding</keyword>
<dbReference type="Gene3D" id="2.102.10.10">
    <property type="entry name" value="Rieske [2Fe-2S] iron-sulphur domain"/>
    <property type="match status" value="1"/>
</dbReference>
<keyword evidence="5" id="KW-0408">Iron</keyword>
<dbReference type="EMBL" id="CP021744">
    <property type="protein sequence ID" value="ARZ71529.1"/>
    <property type="molecule type" value="Genomic_DNA"/>
</dbReference>
<evidence type="ECO:0000256" key="6">
    <source>
        <dbReference type="ARBA" id="ARBA00023014"/>
    </source>
</evidence>
<evidence type="ECO:0000256" key="4">
    <source>
        <dbReference type="ARBA" id="ARBA00023002"/>
    </source>
</evidence>
<dbReference type="PRINTS" id="PR00090">
    <property type="entry name" value="RNGDIOXGNASE"/>
</dbReference>
<comment type="cofactor">
    <cofactor evidence="1">
        <name>Fe cation</name>
        <dbReference type="ChEBI" id="CHEBI:24875"/>
    </cofactor>
</comment>
<dbReference type="InterPro" id="IPR036922">
    <property type="entry name" value="Rieske_2Fe-2S_sf"/>
</dbReference>
<dbReference type="InterPro" id="IPR001663">
    <property type="entry name" value="Rng_hydr_dOase-A"/>
</dbReference>
<dbReference type="GO" id="GO:0051537">
    <property type="term" value="F:2 iron, 2 sulfur cluster binding"/>
    <property type="evidence" value="ECO:0007669"/>
    <property type="project" value="UniProtKB-KW"/>
</dbReference>
<reference evidence="8 9" key="1">
    <citation type="submission" date="2017-06" db="EMBL/GenBank/DDBJ databases">
        <title>Streptomyces albireticuli Genome sequencing and assembly.</title>
        <authorList>
            <person name="Wang Y."/>
            <person name="Du B."/>
            <person name="Ding Y."/>
            <person name="Liu H."/>
            <person name="Hou Q."/>
            <person name="Liu K."/>
            <person name="Yao L."/>
            <person name="Wang C."/>
        </authorList>
    </citation>
    <scope>NUCLEOTIDE SEQUENCE [LARGE SCALE GENOMIC DNA]</scope>
    <source>
        <strain evidence="8 9">MDJK11</strain>
    </source>
</reference>
<organism evidence="8 9">
    <name type="scientific">Streptomyces albireticuli</name>
    <dbReference type="NCBI Taxonomy" id="1940"/>
    <lineage>
        <taxon>Bacteria</taxon>
        <taxon>Bacillati</taxon>
        <taxon>Actinomycetota</taxon>
        <taxon>Actinomycetes</taxon>
        <taxon>Kitasatosporales</taxon>
        <taxon>Streptomycetaceae</taxon>
        <taxon>Streptomyces</taxon>
    </lineage>
</organism>
<dbReference type="InterPro" id="IPR017941">
    <property type="entry name" value="Rieske_2Fe-2S"/>
</dbReference>
<dbReference type="OrthoDB" id="5243643at2"/>
<keyword evidence="2" id="KW-0001">2Fe-2S</keyword>
<keyword evidence="4" id="KW-0560">Oxidoreductase</keyword>
<sequence length="384" mass="42404">MTDHHPGTPLPALLAELRRLAALPLERGETLPPEAYTSPEWYGREVERIFRREWLCVARADEIPEPGDYLRLDVLGAPLVITRDEDGEPHALSRVCRHRFMDLLPPENTPGKGSLKRLVCPYHTWTYRLNGQYAGQLAGAPLMHGVEFARASCRLPAYRLAVWNGFVLLSLDPEAPPPGAGLTGLDAVLAGYGLADWESVVSRVWEDVPANWKVAVENGSENYHHMGTHAATLEPVLPGKDTRVDECDGRWFTMFTPFAAAPGQAAPAEGEEEPGMLIAGVFPQFVLAVLRDSAVWISWLPTGPTSHDARLTALVPPGAARAPGFADSLEEVGRQLTLIQEEDLVAIRGVQRGLNSRPAPSNGRFSHLERPLWQFQRYLAERML</sequence>
<dbReference type="PANTHER" id="PTHR43756">
    <property type="entry name" value="CHOLINE MONOOXYGENASE, CHLOROPLASTIC"/>
    <property type="match status" value="1"/>
</dbReference>
<evidence type="ECO:0000256" key="2">
    <source>
        <dbReference type="ARBA" id="ARBA00022714"/>
    </source>
</evidence>
<dbReference type="Pfam" id="PF00848">
    <property type="entry name" value="Ring_hydroxyl_A"/>
    <property type="match status" value="1"/>
</dbReference>
<proteinExistence type="predicted"/>
<dbReference type="GO" id="GO:0016705">
    <property type="term" value="F:oxidoreductase activity, acting on paired donors, with incorporation or reduction of molecular oxygen"/>
    <property type="evidence" value="ECO:0007669"/>
    <property type="project" value="UniProtKB-ARBA"/>
</dbReference>
<dbReference type="InterPro" id="IPR015879">
    <property type="entry name" value="Ring_hydroxy_dOase_asu_C_dom"/>
</dbReference>
<dbReference type="AlphaFoldDB" id="A0A1Z2LB43"/>
<dbReference type="GO" id="GO:0004497">
    <property type="term" value="F:monooxygenase activity"/>
    <property type="evidence" value="ECO:0007669"/>
    <property type="project" value="UniProtKB-ARBA"/>
</dbReference>
<protein>
    <submittedName>
        <fullName evidence="8">Rieske 2Fe-2S family protein</fullName>
    </submittedName>
</protein>
<accession>A0A1Z2LB43</accession>
<keyword evidence="6" id="KW-0411">Iron-sulfur</keyword>
<evidence type="ECO:0000256" key="5">
    <source>
        <dbReference type="ARBA" id="ARBA00023004"/>
    </source>
</evidence>
<dbReference type="PROSITE" id="PS51296">
    <property type="entry name" value="RIESKE"/>
    <property type="match status" value="1"/>
</dbReference>
<dbReference type="SUPFAM" id="SSF55961">
    <property type="entry name" value="Bet v1-like"/>
    <property type="match status" value="1"/>
</dbReference>